<dbReference type="InterPro" id="IPR032578">
    <property type="entry name" value="DUF4919"/>
</dbReference>
<evidence type="ECO:0000313" key="1">
    <source>
        <dbReference type="EMBL" id="OIV39804.1"/>
    </source>
</evidence>
<reference evidence="1 2" key="1">
    <citation type="submission" date="2016-10" db="EMBL/GenBank/DDBJ databases">
        <title>Draft Genome Sequence of Rhizobacteria Flavobacterium johnsoniae CI04.</title>
        <authorList>
            <person name="Bravo J.I."/>
            <person name="Lozano G.L."/>
            <person name="Handelsman J."/>
        </authorList>
    </citation>
    <scope>NUCLEOTIDE SEQUENCE [LARGE SCALE GENOMIC DNA]</scope>
    <source>
        <strain evidence="1 2">CI04</strain>
    </source>
</reference>
<name>A0A1J7CE10_FLAJO</name>
<keyword evidence="2" id="KW-1185">Reference proteome</keyword>
<protein>
    <submittedName>
        <fullName evidence="1">DUF4919 domain-containing protein</fullName>
    </submittedName>
</protein>
<dbReference type="RefSeq" id="WP_071638993.1">
    <property type="nucleotide sequence ID" value="NZ_MLFK01000013.1"/>
</dbReference>
<dbReference type="EMBL" id="MLFK01000013">
    <property type="protein sequence ID" value="OIV39804.1"/>
    <property type="molecule type" value="Genomic_DNA"/>
</dbReference>
<dbReference type="AlphaFoldDB" id="A0A1J7CE10"/>
<evidence type="ECO:0000313" key="2">
    <source>
        <dbReference type="Proteomes" id="UP000182826"/>
    </source>
</evidence>
<dbReference type="Proteomes" id="UP000182826">
    <property type="component" value="Unassembled WGS sequence"/>
</dbReference>
<gene>
    <name evidence="1" type="ORF">BKM63_22665</name>
</gene>
<dbReference type="Pfam" id="PF16266">
    <property type="entry name" value="DUF4919"/>
    <property type="match status" value="1"/>
</dbReference>
<proteinExistence type="predicted"/>
<comment type="caution">
    <text evidence="1">The sequence shown here is derived from an EMBL/GenBank/DDBJ whole genome shotgun (WGS) entry which is preliminary data.</text>
</comment>
<organism evidence="1 2">
    <name type="scientific">Flavobacterium johnsoniae</name>
    <name type="common">Cytophaga johnsonae</name>
    <dbReference type="NCBI Taxonomy" id="986"/>
    <lineage>
        <taxon>Bacteria</taxon>
        <taxon>Pseudomonadati</taxon>
        <taxon>Bacteroidota</taxon>
        <taxon>Flavobacteriia</taxon>
        <taxon>Flavobacteriales</taxon>
        <taxon>Flavobacteriaceae</taxon>
        <taxon>Flavobacterium</taxon>
    </lineage>
</organism>
<sequence length="229" mass="27039">MTNKLLLLIFLIIGTTVFAQEITFKAPDYKAIEKEIQDKKSTFYYPVLMEKLVKSDTLLTTEEYRHLYFGYVFQPKYNAFWKSPDDEKLRKFYNKETYDNKDYDEIIKLINRSLESFPFDLKQLNFLSYIYHLKGDEELAKKTSIKFDNIVGAILSSGDGKQCETGFHVLLVDHEYMLLNIFELTTNGQSLIGKCDYLSFEKGKYKVDGIYFNIEKMLENESKIFRQKL</sequence>
<accession>A0A1J7CE10</accession>
<dbReference type="OrthoDB" id="686440at2"/>